<name>A0A9J7LV45_BRAFL</name>
<reference evidence="3" key="2">
    <citation type="submission" date="2025-08" db="UniProtKB">
        <authorList>
            <consortium name="RefSeq"/>
        </authorList>
    </citation>
    <scope>IDENTIFICATION</scope>
    <source>
        <strain evidence="3">S238N-H82</strain>
        <tissue evidence="3">Testes</tissue>
    </source>
</reference>
<protein>
    <submittedName>
        <fullName evidence="3">BTB/POZ domain-containing protein KCTD7-like isoform X1</fullName>
    </submittedName>
</protein>
<evidence type="ECO:0000313" key="3">
    <source>
        <dbReference type="RefSeq" id="XP_035689872.1"/>
    </source>
</evidence>
<reference evidence="2" key="1">
    <citation type="journal article" date="2020" name="Nat. Ecol. Evol.">
        <title>Deeply conserved synteny resolves early events in vertebrate evolution.</title>
        <authorList>
            <person name="Simakov O."/>
            <person name="Marletaz F."/>
            <person name="Yue J.X."/>
            <person name="O'Connell B."/>
            <person name="Jenkins J."/>
            <person name="Brandt A."/>
            <person name="Calef R."/>
            <person name="Tung C.H."/>
            <person name="Huang T.K."/>
            <person name="Schmutz J."/>
            <person name="Satoh N."/>
            <person name="Yu J.K."/>
            <person name="Putnam N.H."/>
            <person name="Green R.E."/>
            <person name="Rokhsar D.S."/>
        </authorList>
    </citation>
    <scope>NUCLEOTIDE SEQUENCE [LARGE SCALE GENOMIC DNA]</scope>
    <source>
        <strain evidence="2">S238N-H82</strain>
    </source>
</reference>
<dbReference type="KEGG" id="bfo:118425154"/>
<dbReference type="Gene3D" id="3.30.710.10">
    <property type="entry name" value="Potassium Channel Kv1.1, Chain A"/>
    <property type="match status" value="1"/>
</dbReference>
<dbReference type="InterPro" id="IPR011333">
    <property type="entry name" value="SKP1/BTB/POZ_sf"/>
</dbReference>
<dbReference type="PANTHER" id="PTHR14499">
    <property type="entry name" value="POTASSIUM CHANNEL TETRAMERIZATION DOMAIN-CONTAINING"/>
    <property type="match status" value="1"/>
</dbReference>
<dbReference type="AlphaFoldDB" id="A0A9J7LV45"/>
<dbReference type="Proteomes" id="UP000001554">
    <property type="component" value="Chromosome 10"/>
</dbReference>
<organism evidence="2 3">
    <name type="scientific">Branchiostoma floridae</name>
    <name type="common">Florida lancelet</name>
    <name type="synonym">Amphioxus</name>
    <dbReference type="NCBI Taxonomy" id="7739"/>
    <lineage>
        <taxon>Eukaryota</taxon>
        <taxon>Metazoa</taxon>
        <taxon>Chordata</taxon>
        <taxon>Cephalochordata</taxon>
        <taxon>Leptocardii</taxon>
        <taxon>Amphioxiformes</taxon>
        <taxon>Branchiostomatidae</taxon>
        <taxon>Branchiostoma</taxon>
    </lineage>
</organism>
<dbReference type="InterPro" id="IPR000210">
    <property type="entry name" value="BTB/POZ_dom"/>
</dbReference>
<dbReference type="OMA" id="IAAEQQC"/>
<dbReference type="SMART" id="SM00225">
    <property type="entry name" value="BTB"/>
    <property type="match status" value="1"/>
</dbReference>
<proteinExistence type="predicted"/>
<dbReference type="InterPro" id="IPR003131">
    <property type="entry name" value="T1-type_BTB"/>
</dbReference>
<feature type="domain" description="BTB" evidence="1">
    <location>
        <begin position="9"/>
        <end position="107"/>
    </location>
</feature>
<dbReference type="PANTHER" id="PTHR14499:SF145">
    <property type="entry name" value="POTASSIUM CHANNEL REGULATORY PROTEIN-LIKE"/>
    <property type="match status" value="1"/>
</dbReference>
<keyword evidence="2" id="KW-1185">Reference proteome</keyword>
<dbReference type="Pfam" id="PF02214">
    <property type="entry name" value="BTB_2"/>
    <property type="match status" value="1"/>
</dbReference>
<dbReference type="GO" id="GO:0051260">
    <property type="term" value="P:protein homooligomerization"/>
    <property type="evidence" value="ECO:0007669"/>
    <property type="project" value="InterPro"/>
</dbReference>
<dbReference type="RefSeq" id="XP_035689872.1">
    <property type="nucleotide sequence ID" value="XM_035833979.1"/>
</dbReference>
<sequence length="284" mass="32904">MADEEEFPQVIPLNVGGHTFTTTLMTLRRHEDSMLAAMFSGRHRATQDAEGRYFIDREGTYFIHILNFLRSETLPPYEISTQVYKEALFYGILPLMEQLGEHIRHEFLSQIPSYNESLERMIEHARKEAMAEYGRYSKVPVCIFKRAFEQVKARQEDPDLDPTIAEDYVEEHECKEQEGIASFGPWEGIPTEGDLIECIILDLADKGYKCINEYEAGGAPTCKKFWVVEKPEFFCGRVGDEEKQDRLQEEIVSFQVQMVVTGSDDRFRPTQFLFLGSQSFKKYC</sequence>
<dbReference type="FunFam" id="3.30.710.10:FF:000046">
    <property type="entry name" value="BTB/POZ domain-containing protein KCTD7 isoform X1"/>
    <property type="match status" value="1"/>
</dbReference>
<dbReference type="GeneID" id="118425154"/>
<dbReference type="SUPFAM" id="SSF54695">
    <property type="entry name" value="POZ domain"/>
    <property type="match status" value="1"/>
</dbReference>
<accession>A0A9J7LV45</accession>
<evidence type="ECO:0000259" key="1">
    <source>
        <dbReference type="SMART" id="SM00225"/>
    </source>
</evidence>
<dbReference type="OrthoDB" id="2414723at2759"/>
<dbReference type="Pfam" id="PF25611">
    <property type="entry name" value="KCTD_C"/>
    <property type="match status" value="1"/>
</dbReference>
<gene>
    <name evidence="3" type="primary">LOC118425154</name>
</gene>
<dbReference type="InterPro" id="IPR057890">
    <property type="entry name" value="KCTD7/14_C"/>
</dbReference>
<evidence type="ECO:0000313" key="2">
    <source>
        <dbReference type="Proteomes" id="UP000001554"/>
    </source>
</evidence>